<gene>
    <name evidence="2" type="ORF">R3P38DRAFT_2764927</name>
    <name evidence="3" type="ORF">R3P38DRAFT_2764929</name>
</gene>
<evidence type="ECO:0000256" key="1">
    <source>
        <dbReference type="SAM" id="MobiDB-lite"/>
    </source>
</evidence>
<dbReference type="EMBL" id="JAWWNJ010000009">
    <property type="protein sequence ID" value="KAK7049062.1"/>
    <property type="molecule type" value="Genomic_DNA"/>
</dbReference>
<comment type="caution">
    <text evidence="3">The sequence shown here is derived from an EMBL/GenBank/DDBJ whole genome shotgun (WGS) entry which is preliminary data.</text>
</comment>
<dbReference type="AlphaFoldDB" id="A0AAW0DCP9"/>
<dbReference type="EMBL" id="JAWWNJ010000009">
    <property type="protein sequence ID" value="KAK7049067.1"/>
    <property type="molecule type" value="Genomic_DNA"/>
</dbReference>
<evidence type="ECO:0000313" key="4">
    <source>
        <dbReference type="Proteomes" id="UP001362999"/>
    </source>
</evidence>
<evidence type="ECO:0000313" key="2">
    <source>
        <dbReference type="EMBL" id="KAK7049062.1"/>
    </source>
</evidence>
<protein>
    <submittedName>
        <fullName evidence="3">Uncharacterized protein</fullName>
    </submittedName>
</protein>
<keyword evidence="4" id="KW-1185">Reference proteome</keyword>
<evidence type="ECO:0000313" key="3">
    <source>
        <dbReference type="EMBL" id="KAK7049067.1"/>
    </source>
</evidence>
<dbReference type="Proteomes" id="UP001362999">
    <property type="component" value="Unassembled WGS sequence"/>
</dbReference>
<proteinExistence type="predicted"/>
<sequence length="202" mass="22259">MCVEGLGPPPSTAGREIRAGRTEARRTSHPGGPARSSNYVIRLYDSLYTRFGTFPATSGGDRHSAYGAFATNNLVGYEPLLWYQLPSAASNEGNASLDREAIGVRVVPDFHRRTFLRMLTSPIPDLASPSRCGSSEFEVTIYFLITQHGTNLVHEQEFKFPPSSLSFDLFKFGVILCGVEVAIIINGEKLWRLEVEPPARVP</sequence>
<feature type="region of interest" description="Disordered" evidence="1">
    <location>
        <begin position="1"/>
        <end position="34"/>
    </location>
</feature>
<accession>A0AAW0DCP9</accession>
<reference evidence="3 4" key="1">
    <citation type="journal article" date="2024" name="J Genomics">
        <title>Draft genome sequencing and assembly of Favolaschia claudopus CIRM-BRFM 2984 isolated from oak limbs.</title>
        <authorList>
            <person name="Navarro D."/>
            <person name="Drula E."/>
            <person name="Chaduli D."/>
            <person name="Cazenave R."/>
            <person name="Ahrendt S."/>
            <person name="Wang J."/>
            <person name="Lipzen A."/>
            <person name="Daum C."/>
            <person name="Barry K."/>
            <person name="Grigoriev I.V."/>
            <person name="Favel A."/>
            <person name="Rosso M.N."/>
            <person name="Martin F."/>
        </authorList>
    </citation>
    <scope>NUCLEOTIDE SEQUENCE [LARGE SCALE GENOMIC DNA]</scope>
    <source>
        <strain evidence="3 4">CIRM-BRFM 2984</strain>
    </source>
</reference>
<feature type="compositionally biased region" description="Basic and acidic residues" evidence="1">
    <location>
        <begin position="15"/>
        <end position="26"/>
    </location>
</feature>
<organism evidence="3 4">
    <name type="scientific">Favolaschia claudopus</name>
    <dbReference type="NCBI Taxonomy" id="2862362"/>
    <lineage>
        <taxon>Eukaryota</taxon>
        <taxon>Fungi</taxon>
        <taxon>Dikarya</taxon>
        <taxon>Basidiomycota</taxon>
        <taxon>Agaricomycotina</taxon>
        <taxon>Agaricomycetes</taxon>
        <taxon>Agaricomycetidae</taxon>
        <taxon>Agaricales</taxon>
        <taxon>Marasmiineae</taxon>
        <taxon>Mycenaceae</taxon>
        <taxon>Favolaschia</taxon>
    </lineage>
</organism>
<name>A0AAW0DCP9_9AGAR</name>